<evidence type="ECO:0000313" key="5">
    <source>
        <dbReference type="Proteomes" id="UP001501218"/>
    </source>
</evidence>
<name>A0ABN3GRE0_9PSEU</name>
<dbReference type="Gene3D" id="3.40.50.300">
    <property type="entry name" value="P-loop containing nucleotide triphosphate hydrolases"/>
    <property type="match status" value="1"/>
</dbReference>
<dbReference type="PANTHER" id="PTHR43158">
    <property type="entry name" value="SKFA PEPTIDE EXPORT ATP-BINDING PROTEIN SKFE"/>
    <property type="match status" value="1"/>
</dbReference>
<dbReference type="EMBL" id="BAAARA010000015">
    <property type="protein sequence ID" value="GAA2357539.1"/>
    <property type="molecule type" value="Genomic_DNA"/>
</dbReference>
<feature type="domain" description="ABC transporter" evidence="3">
    <location>
        <begin position="4"/>
        <end position="228"/>
    </location>
</feature>
<dbReference type="CDD" id="cd03230">
    <property type="entry name" value="ABC_DR_subfamily_A"/>
    <property type="match status" value="1"/>
</dbReference>
<accession>A0ABN3GRE0</accession>
<gene>
    <name evidence="4" type="ORF">GCM10009854_39980</name>
</gene>
<organism evidence="4 5">
    <name type="scientific">Saccharopolyspora halophila</name>
    <dbReference type="NCBI Taxonomy" id="405551"/>
    <lineage>
        <taxon>Bacteria</taxon>
        <taxon>Bacillati</taxon>
        <taxon>Actinomycetota</taxon>
        <taxon>Actinomycetes</taxon>
        <taxon>Pseudonocardiales</taxon>
        <taxon>Pseudonocardiaceae</taxon>
        <taxon>Saccharopolyspora</taxon>
    </lineage>
</organism>
<protein>
    <submittedName>
        <fullName evidence="4">ABC transporter ATP-binding protein</fullName>
    </submittedName>
</protein>
<comment type="caution">
    <text evidence="4">The sequence shown here is derived from an EMBL/GenBank/DDBJ whole genome shotgun (WGS) entry which is preliminary data.</text>
</comment>
<evidence type="ECO:0000259" key="3">
    <source>
        <dbReference type="PROSITE" id="PS50893"/>
    </source>
</evidence>
<dbReference type="SUPFAM" id="SSF52540">
    <property type="entry name" value="P-loop containing nucleoside triphosphate hydrolases"/>
    <property type="match status" value="1"/>
</dbReference>
<sequence length="281" mass="29905">MSALSTSGLGKHFGGPWVIRNCEVRIPEGKVVGLVGSNGAGKSTLLSLTAGLTAPSVGTLRVFGAEVRGRIHPDAALLAQHRPLYSDFTVGEMVRAAAKMNERWSAERVEQVLDAHPGLDRDARVGSLSRGMRTLLALALALGRQPKLLLLDEVLSDLDVLARDDVLKLVMSDVAERGTTVLMASHVFSDLRDVCDHLVLMHAGRVLLDGDVEQLLDQHRELLGPAGEVPAAGAVIHTSGTARQQRALVRAPGPAAEGWAAQRPALDALVADYLRAGRNEP</sequence>
<evidence type="ECO:0000256" key="1">
    <source>
        <dbReference type="ARBA" id="ARBA00022741"/>
    </source>
</evidence>
<keyword evidence="5" id="KW-1185">Reference proteome</keyword>
<dbReference type="InterPro" id="IPR003439">
    <property type="entry name" value="ABC_transporter-like_ATP-bd"/>
</dbReference>
<keyword evidence="1" id="KW-0547">Nucleotide-binding</keyword>
<reference evidence="4 5" key="1">
    <citation type="journal article" date="2019" name="Int. J. Syst. Evol. Microbiol.">
        <title>The Global Catalogue of Microorganisms (GCM) 10K type strain sequencing project: providing services to taxonomists for standard genome sequencing and annotation.</title>
        <authorList>
            <consortium name="The Broad Institute Genomics Platform"/>
            <consortium name="The Broad Institute Genome Sequencing Center for Infectious Disease"/>
            <person name="Wu L."/>
            <person name="Ma J."/>
        </authorList>
    </citation>
    <scope>NUCLEOTIDE SEQUENCE [LARGE SCALE GENOMIC DNA]</scope>
    <source>
        <strain evidence="4 5">JCM 16221</strain>
    </source>
</reference>
<proteinExistence type="predicted"/>
<dbReference type="InterPro" id="IPR027417">
    <property type="entry name" value="P-loop_NTPase"/>
</dbReference>
<dbReference type="GO" id="GO:0005524">
    <property type="term" value="F:ATP binding"/>
    <property type="evidence" value="ECO:0007669"/>
    <property type="project" value="UniProtKB-KW"/>
</dbReference>
<dbReference type="InterPro" id="IPR003593">
    <property type="entry name" value="AAA+_ATPase"/>
</dbReference>
<keyword evidence="2 4" id="KW-0067">ATP-binding</keyword>
<evidence type="ECO:0000256" key="2">
    <source>
        <dbReference type="ARBA" id="ARBA00022840"/>
    </source>
</evidence>
<dbReference type="Proteomes" id="UP001501218">
    <property type="component" value="Unassembled WGS sequence"/>
</dbReference>
<dbReference type="SMART" id="SM00382">
    <property type="entry name" value="AAA"/>
    <property type="match status" value="1"/>
</dbReference>
<evidence type="ECO:0000313" key="4">
    <source>
        <dbReference type="EMBL" id="GAA2357539.1"/>
    </source>
</evidence>
<dbReference type="Pfam" id="PF00005">
    <property type="entry name" value="ABC_tran"/>
    <property type="match status" value="1"/>
</dbReference>
<dbReference type="PROSITE" id="PS50893">
    <property type="entry name" value="ABC_TRANSPORTER_2"/>
    <property type="match status" value="1"/>
</dbReference>
<dbReference type="RefSeq" id="WP_344134987.1">
    <property type="nucleotide sequence ID" value="NZ_BAAARA010000015.1"/>
</dbReference>
<dbReference type="PANTHER" id="PTHR43158:SF2">
    <property type="entry name" value="SKFA PEPTIDE EXPORT ATP-BINDING PROTEIN SKFE"/>
    <property type="match status" value="1"/>
</dbReference>